<keyword evidence="4 8" id="KW-0479">Metal-binding</keyword>
<dbReference type="InterPro" id="IPR047146">
    <property type="entry name" value="Cyt_P450_E_CYP52_fungi"/>
</dbReference>
<dbReference type="PROSITE" id="PS00086">
    <property type="entry name" value="CYTOCHROME_P450"/>
    <property type="match status" value="1"/>
</dbReference>
<dbReference type="InterPro" id="IPR017972">
    <property type="entry name" value="Cyt_P450_CS"/>
</dbReference>
<comment type="cofactor">
    <cofactor evidence="1 8">
        <name>heme</name>
        <dbReference type="ChEBI" id="CHEBI:30413"/>
    </cofactor>
</comment>
<evidence type="ECO:0000256" key="2">
    <source>
        <dbReference type="ARBA" id="ARBA00010617"/>
    </source>
</evidence>
<dbReference type="AlphaFoldDB" id="A0A8H7CNA0"/>
<keyword evidence="5 9" id="KW-0560">Oxidoreductase</keyword>
<dbReference type="Gene3D" id="1.10.630.10">
    <property type="entry name" value="Cytochrome P450"/>
    <property type="match status" value="1"/>
</dbReference>
<evidence type="ECO:0000256" key="5">
    <source>
        <dbReference type="ARBA" id="ARBA00023002"/>
    </source>
</evidence>
<keyword evidence="6 8" id="KW-0408">Iron</keyword>
<evidence type="ECO:0000256" key="9">
    <source>
        <dbReference type="RuleBase" id="RU000461"/>
    </source>
</evidence>
<comment type="caution">
    <text evidence="11">The sequence shown here is derived from an EMBL/GenBank/DDBJ whole genome shotgun (WGS) entry which is preliminary data.</text>
</comment>
<dbReference type="Pfam" id="PF00067">
    <property type="entry name" value="p450"/>
    <property type="match status" value="1"/>
</dbReference>
<evidence type="ECO:0000256" key="8">
    <source>
        <dbReference type="PIRSR" id="PIRSR602401-1"/>
    </source>
</evidence>
<proteinExistence type="inferred from homology"/>
<name>A0A8H7CNA0_9AGAR</name>
<keyword evidence="10" id="KW-1133">Transmembrane helix</keyword>
<keyword evidence="3 8" id="KW-0349">Heme</keyword>
<reference evidence="11" key="1">
    <citation type="submission" date="2020-05" db="EMBL/GenBank/DDBJ databases">
        <title>Mycena genomes resolve the evolution of fungal bioluminescence.</title>
        <authorList>
            <person name="Tsai I.J."/>
        </authorList>
    </citation>
    <scope>NUCLEOTIDE SEQUENCE</scope>
    <source>
        <strain evidence="11">CCC161011</strain>
    </source>
</reference>
<evidence type="ECO:0000256" key="1">
    <source>
        <dbReference type="ARBA" id="ARBA00001971"/>
    </source>
</evidence>
<evidence type="ECO:0000256" key="6">
    <source>
        <dbReference type="ARBA" id="ARBA00023004"/>
    </source>
</evidence>
<evidence type="ECO:0000256" key="3">
    <source>
        <dbReference type="ARBA" id="ARBA00022617"/>
    </source>
</evidence>
<dbReference type="PANTHER" id="PTHR24287">
    <property type="entry name" value="P450, PUTATIVE (EUROFUNG)-RELATED"/>
    <property type="match status" value="1"/>
</dbReference>
<organism evidence="11 12">
    <name type="scientific">Mycena venus</name>
    <dbReference type="NCBI Taxonomy" id="2733690"/>
    <lineage>
        <taxon>Eukaryota</taxon>
        <taxon>Fungi</taxon>
        <taxon>Dikarya</taxon>
        <taxon>Basidiomycota</taxon>
        <taxon>Agaricomycotina</taxon>
        <taxon>Agaricomycetes</taxon>
        <taxon>Agaricomycetidae</taxon>
        <taxon>Agaricales</taxon>
        <taxon>Marasmiineae</taxon>
        <taxon>Mycenaceae</taxon>
        <taxon>Mycena</taxon>
    </lineage>
</organism>
<dbReference type="CDD" id="cd11063">
    <property type="entry name" value="CYP52"/>
    <property type="match status" value="1"/>
</dbReference>
<feature type="transmembrane region" description="Helical" evidence="10">
    <location>
        <begin position="111"/>
        <end position="128"/>
    </location>
</feature>
<evidence type="ECO:0000313" key="12">
    <source>
        <dbReference type="Proteomes" id="UP000620124"/>
    </source>
</evidence>
<dbReference type="PRINTS" id="PR00385">
    <property type="entry name" value="P450"/>
</dbReference>
<accession>A0A8H7CNA0</accession>
<dbReference type="PANTHER" id="PTHR24287:SF1">
    <property type="entry name" value="P450, PUTATIVE (EUROFUNG)-RELATED"/>
    <property type="match status" value="1"/>
</dbReference>
<gene>
    <name evidence="11" type="ORF">MVEN_01692900</name>
</gene>
<comment type="similarity">
    <text evidence="2 9">Belongs to the cytochrome P450 family.</text>
</comment>
<dbReference type="EMBL" id="JACAZI010000015">
    <property type="protein sequence ID" value="KAF7344034.1"/>
    <property type="molecule type" value="Genomic_DNA"/>
</dbReference>
<dbReference type="InterPro" id="IPR002401">
    <property type="entry name" value="Cyt_P450_E_grp-I"/>
</dbReference>
<keyword evidence="7 9" id="KW-0503">Monooxygenase</keyword>
<dbReference type="Proteomes" id="UP000620124">
    <property type="component" value="Unassembled WGS sequence"/>
</dbReference>
<dbReference type="PRINTS" id="PR00463">
    <property type="entry name" value="EP450I"/>
</dbReference>
<protein>
    <recommendedName>
        <fullName evidence="13">Cytochrome P450</fullName>
    </recommendedName>
</protein>
<keyword evidence="10" id="KW-0472">Membrane</keyword>
<feature type="transmembrane region" description="Helical" evidence="10">
    <location>
        <begin position="70"/>
        <end position="91"/>
    </location>
</feature>
<dbReference type="InterPro" id="IPR001128">
    <property type="entry name" value="Cyt_P450"/>
</dbReference>
<dbReference type="OrthoDB" id="1470350at2759"/>
<evidence type="ECO:0000256" key="4">
    <source>
        <dbReference type="ARBA" id="ARBA00022723"/>
    </source>
</evidence>
<sequence length="648" mass="74328">MARVGSSSRFLRARRYRRRWKLLAPRMLFQLFEVGPVWLVICNRVRYKDRPRCIPSPSLTKAIMELPPGLLYLAEILPLTLLPSIATYAFLTRGLPLLNLGLPPIPLWSRILAAIIAQPVGLVVTHLYRKFRYARDAASRGAVQIPVVRDKWPGGLSLIRQMTRTAYPGDFLQNWSDLYGNTFVAHILFDPQIFTTEPEYVKAILATEFDNYWKGPDATRWGQSLLGFGVFNADDEMWKTMSRPFFNRERISDFDLFDKHARDVLSLMKQRLAQGYAIDIQDCVSRFTLDSATEFLFGKSVDSISAGLPYPESGPIPNSAYFLGHPSNVYVRAFAQSQILMTERVAFSTKWPLREFWKDRVRPHRAIADAYVEPIINAALERRRRKEAVRQEEEGKLDGEHETFLSHLVEATDDKEVIRDSIFNILVAGRDTTAATLTFAVYMLAEHPDITDRLRKEILDIVGSSKMPTYDDVRSMKYLRAFINETLRLYPPVPIDARNSKNATTWPPLRPGDKPFYITANTKIRYSVFLMHRRTDLWGPDALKFDPDRFLDDRVGKYLTPNPYIFLPFNAGPRICLGQQFAYNEASFFLVRLLQSFSAFALAPDAQPESTRPPESWKGCKGTQATEKIMLGRHLTMYAKGGLWVRMQ</sequence>
<feature type="binding site" description="axial binding residue" evidence="8">
    <location>
        <position position="576"/>
    </location>
    <ligand>
        <name>heme</name>
        <dbReference type="ChEBI" id="CHEBI:30413"/>
    </ligand>
    <ligandPart>
        <name>Fe</name>
        <dbReference type="ChEBI" id="CHEBI:18248"/>
    </ligandPart>
</feature>
<evidence type="ECO:0000256" key="7">
    <source>
        <dbReference type="ARBA" id="ARBA00023033"/>
    </source>
</evidence>
<evidence type="ECO:0000256" key="10">
    <source>
        <dbReference type="SAM" id="Phobius"/>
    </source>
</evidence>
<dbReference type="GO" id="GO:0005506">
    <property type="term" value="F:iron ion binding"/>
    <property type="evidence" value="ECO:0007669"/>
    <property type="project" value="InterPro"/>
</dbReference>
<dbReference type="GO" id="GO:0020037">
    <property type="term" value="F:heme binding"/>
    <property type="evidence" value="ECO:0007669"/>
    <property type="project" value="InterPro"/>
</dbReference>
<evidence type="ECO:0008006" key="13">
    <source>
        <dbReference type="Google" id="ProtNLM"/>
    </source>
</evidence>
<dbReference type="GO" id="GO:0016705">
    <property type="term" value="F:oxidoreductase activity, acting on paired donors, with incorporation or reduction of molecular oxygen"/>
    <property type="evidence" value="ECO:0007669"/>
    <property type="project" value="InterPro"/>
</dbReference>
<dbReference type="SUPFAM" id="SSF48264">
    <property type="entry name" value="Cytochrome P450"/>
    <property type="match status" value="1"/>
</dbReference>
<evidence type="ECO:0000313" key="11">
    <source>
        <dbReference type="EMBL" id="KAF7344034.1"/>
    </source>
</evidence>
<dbReference type="InterPro" id="IPR036396">
    <property type="entry name" value="Cyt_P450_sf"/>
</dbReference>
<keyword evidence="12" id="KW-1185">Reference proteome</keyword>
<dbReference type="GO" id="GO:0004497">
    <property type="term" value="F:monooxygenase activity"/>
    <property type="evidence" value="ECO:0007669"/>
    <property type="project" value="UniProtKB-KW"/>
</dbReference>
<keyword evidence="10" id="KW-0812">Transmembrane</keyword>